<evidence type="ECO:0000259" key="4">
    <source>
        <dbReference type="Pfam" id="PF13472"/>
    </source>
</evidence>
<comment type="caution">
    <text evidence="5">The sequence shown here is derived from an EMBL/GenBank/DDBJ whole genome shotgun (WGS) entry which is preliminary data.</text>
</comment>
<dbReference type="STRING" id="1824.SAMN05444423_106206"/>
<evidence type="ECO:0000256" key="3">
    <source>
        <dbReference type="SAM" id="SignalP"/>
    </source>
</evidence>
<evidence type="ECO:0000313" key="5">
    <source>
        <dbReference type="EMBL" id="GAD82028.1"/>
    </source>
</evidence>
<feature type="active site" evidence="1">
    <location>
        <position position="265"/>
    </location>
</feature>
<dbReference type="SUPFAM" id="SSF52266">
    <property type="entry name" value="SGNH hydrolase"/>
    <property type="match status" value="1"/>
</dbReference>
<reference evidence="5 6" key="1">
    <citation type="journal article" date="2014" name="BMC Genomics">
        <title>Genome based analysis of type-I polyketide synthase and nonribosomal peptide synthetase gene clusters in seven strains of five representative Nocardia species.</title>
        <authorList>
            <person name="Komaki H."/>
            <person name="Ichikawa N."/>
            <person name="Hosoyama A."/>
            <person name="Takahashi-Nakaguchi A."/>
            <person name="Matsuzawa T."/>
            <person name="Suzuki K."/>
            <person name="Fujita N."/>
            <person name="Gonoi T."/>
        </authorList>
    </citation>
    <scope>NUCLEOTIDE SEQUENCE [LARGE SCALE GENOMIC DNA]</scope>
    <source>
        <strain evidence="5 6">NBRC 15531</strain>
    </source>
</reference>
<dbReference type="GO" id="GO:0004806">
    <property type="term" value="F:triacylglycerol lipase activity"/>
    <property type="evidence" value="ECO:0007669"/>
    <property type="project" value="TreeGrafter"/>
</dbReference>
<evidence type="ECO:0000313" key="6">
    <source>
        <dbReference type="Proteomes" id="UP000017048"/>
    </source>
</evidence>
<dbReference type="InterPro" id="IPR013830">
    <property type="entry name" value="SGNH_hydro"/>
</dbReference>
<feature type="disulfide bond" evidence="2">
    <location>
        <begin position="137"/>
        <end position="146"/>
    </location>
</feature>
<dbReference type="RefSeq" id="WP_019048117.1">
    <property type="nucleotide sequence ID" value="NZ_BAFO02000005.1"/>
</dbReference>
<dbReference type="GeneID" id="91518705"/>
<feature type="domain" description="SGNH hydrolase-type esterase" evidence="4">
    <location>
        <begin position="42"/>
        <end position="272"/>
    </location>
</feature>
<dbReference type="AlphaFoldDB" id="U5E6Q9"/>
<dbReference type="Gene3D" id="3.40.50.1110">
    <property type="entry name" value="SGNH hydrolase"/>
    <property type="match status" value="1"/>
</dbReference>
<dbReference type="Proteomes" id="UP000017048">
    <property type="component" value="Unassembled WGS sequence"/>
</dbReference>
<sequence>MKPRRSTKHLLRTLATSAALVALPLAPAHAEPTAPGGATYVALGDSGAATTGAANLDLSAPLRCVRSTTNAPKLVAARLGLALDDRTCSSAKIPDLTAAQMPGVGPQFDALGTATQIVTLHIGANDADMTRFILGQCHAGAVTGGCAAKADPEWDSEIDAIAPAYAAALVEIARRAPHATVFVDGWPTYLGDSSCAAMLGLLPADATYIQAKFARLNAVVAREATAHGAIYVDTVDASPALGMCADPAVRWFDPLVADQTLLPYHPTLAGQRGVAELLVAAIDASGALSR</sequence>
<protein>
    <submittedName>
        <fullName evidence="5">Esterase</fullName>
    </submittedName>
</protein>
<evidence type="ECO:0000256" key="2">
    <source>
        <dbReference type="PIRSR" id="PIRSR637460-2"/>
    </source>
</evidence>
<dbReference type="PANTHER" id="PTHR37981">
    <property type="entry name" value="LIPASE 2"/>
    <property type="match status" value="1"/>
</dbReference>
<feature type="chain" id="PRO_5004659573" evidence="3">
    <location>
        <begin position="31"/>
        <end position="290"/>
    </location>
</feature>
<gene>
    <name evidence="5" type="ORF">NCAST_05_04650</name>
</gene>
<keyword evidence="6" id="KW-1185">Reference proteome</keyword>
<keyword evidence="2" id="KW-1015">Disulfide bond</keyword>
<dbReference type="InterPro" id="IPR036514">
    <property type="entry name" value="SGNH_hydro_sf"/>
</dbReference>
<dbReference type="eggNOG" id="COG2755">
    <property type="taxonomic scope" value="Bacteria"/>
</dbReference>
<dbReference type="EMBL" id="BAFO02000005">
    <property type="protein sequence ID" value="GAD82028.1"/>
    <property type="molecule type" value="Genomic_DNA"/>
</dbReference>
<name>U5E6Q9_NOCAS</name>
<feature type="disulfide bond" evidence="2">
    <location>
        <begin position="64"/>
        <end position="88"/>
    </location>
</feature>
<dbReference type="PANTHER" id="PTHR37981:SF1">
    <property type="entry name" value="SGNH HYDROLASE-TYPE ESTERASE DOMAIN-CONTAINING PROTEIN"/>
    <property type="match status" value="1"/>
</dbReference>
<dbReference type="InterPro" id="IPR037460">
    <property type="entry name" value="SEST-like"/>
</dbReference>
<feature type="disulfide bond" evidence="2">
    <location>
        <begin position="195"/>
        <end position="244"/>
    </location>
</feature>
<dbReference type="CDD" id="cd01823">
    <property type="entry name" value="SEST_like"/>
    <property type="match status" value="1"/>
</dbReference>
<dbReference type="OrthoDB" id="5503950at2"/>
<dbReference type="GO" id="GO:0019433">
    <property type="term" value="P:triglyceride catabolic process"/>
    <property type="evidence" value="ECO:0007669"/>
    <property type="project" value="TreeGrafter"/>
</dbReference>
<feature type="active site" description="Nucleophile" evidence="1">
    <location>
        <position position="46"/>
    </location>
</feature>
<dbReference type="Pfam" id="PF13472">
    <property type="entry name" value="Lipase_GDSL_2"/>
    <property type="match status" value="1"/>
</dbReference>
<proteinExistence type="predicted"/>
<evidence type="ECO:0000256" key="1">
    <source>
        <dbReference type="PIRSR" id="PIRSR637460-1"/>
    </source>
</evidence>
<organism evidence="5 6">
    <name type="scientific">Nocardia asteroides NBRC 15531</name>
    <dbReference type="NCBI Taxonomy" id="1110697"/>
    <lineage>
        <taxon>Bacteria</taxon>
        <taxon>Bacillati</taxon>
        <taxon>Actinomycetota</taxon>
        <taxon>Actinomycetes</taxon>
        <taxon>Mycobacteriales</taxon>
        <taxon>Nocardiaceae</taxon>
        <taxon>Nocardia</taxon>
    </lineage>
</organism>
<accession>U5E6Q9</accession>
<feature type="signal peptide" evidence="3">
    <location>
        <begin position="1"/>
        <end position="30"/>
    </location>
</feature>
<keyword evidence="3" id="KW-0732">Signal</keyword>